<proteinExistence type="predicted"/>
<comment type="caution">
    <text evidence="1">The sequence shown here is derived from an EMBL/GenBank/DDBJ whole genome shotgun (WGS) entry which is preliminary data.</text>
</comment>
<gene>
    <name evidence="1" type="ORF">P3W85_10425</name>
</gene>
<protein>
    <submittedName>
        <fullName evidence="1">Uncharacterized protein</fullName>
    </submittedName>
</protein>
<accession>A0ABT6AL76</accession>
<evidence type="ECO:0000313" key="2">
    <source>
        <dbReference type="Proteomes" id="UP001216674"/>
    </source>
</evidence>
<dbReference type="RefSeq" id="WP_017224886.1">
    <property type="nucleotide sequence ID" value="NZ_JARJLM010000176.1"/>
</dbReference>
<evidence type="ECO:0000313" key="1">
    <source>
        <dbReference type="EMBL" id="MDF3833361.1"/>
    </source>
</evidence>
<name>A0ABT6AL76_9BURK</name>
<organism evidence="1 2">
    <name type="scientific">Cupriavidus basilensis</name>
    <dbReference type="NCBI Taxonomy" id="68895"/>
    <lineage>
        <taxon>Bacteria</taxon>
        <taxon>Pseudomonadati</taxon>
        <taxon>Pseudomonadota</taxon>
        <taxon>Betaproteobacteria</taxon>
        <taxon>Burkholderiales</taxon>
        <taxon>Burkholderiaceae</taxon>
        <taxon>Cupriavidus</taxon>
    </lineage>
</organism>
<dbReference type="Proteomes" id="UP001216674">
    <property type="component" value="Unassembled WGS sequence"/>
</dbReference>
<dbReference type="EMBL" id="JARJLM010000176">
    <property type="protein sequence ID" value="MDF3833361.1"/>
    <property type="molecule type" value="Genomic_DNA"/>
</dbReference>
<sequence length="89" mass="10005">MPRQIKPLPELKRLLSTWLREQPGCQDCQLRAVCVHRPDHTGCNWSAEVDFPERSEEEAVGSLPLARRVVVMVREQFNVEGLVAAGPLG</sequence>
<reference evidence="1 2" key="1">
    <citation type="submission" date="2023-03" db="EMBL/GenBank/DDBJ databases">
        <title>Draft assemblies of triclosan tolerant bacteria isolated from returned activated sludge.</title>
        <authorList>
            <person name="Van Hamelsveld S."/>
        </authorList>
    </citation>
    <scope>NUCLEOTIDE SEQUENCE [LARGE SCALE GENOMIC DNA]</scope>
    <source>
        <strain evidence="1 2">GW210010_S58</strain>
    </source>
</reference>
<keyword evidence="2" id="KW-1185">Reference proteome</keyword>